<dbReference type="AlphaFoldDB" id="A0A8J4TXX8"/>
<protein>
    <submittedName>
        <fullName evidence="2">Antigen like protein</fullName>
    </submittedName>
</protein>
<dbReference type="Proteomes" id="UP000727407">
    <property type="component" value="Unassembled WGS sequence"/>
</dbReference>
<evidence type="ECO:0000256" key="1">
    <source>
        <dbReference type="SAM" id="MobiDB-lite"/>
    </source>
</evidence>
<dbReference type="EMBL" id="QNUK01000382">
    <property type="protein sequence ID" value="KAF5894276.1"/>
    <property type="molecule type" value="Genomic_DNA"/>
</dbReference>
<evidence type="ECO:0000313" key="2">
    <source>
        <dbReference type="EMBL" id="KAF5894276.1"/>
    </source>
</evidence>
<gene>
    <name evidence="2" type="ORF">DAT39_016036</name>
</gene>
<feature type="non-terminal residue" evidence="2">
    <location>
        <position position="53"/>
    </location>
</feature>
<organism evidence="2 3">
    <name type="scientific">Clarias magur</name>
    <name type="common">Asian catfish</name>
    <name type="synonym">Macropteronotus magur</name>
    <dbReference type="NCBI Taxonomy" id="1594786"/>
    <lineage>
        <taxon>Eukaryota</taxon>
        <taxon>Metazoa</taxon>
        <taxon>Chordata</taxon>
        <taxon>Craniata</taxon>
        <taxon>Vertebrata</taxon>
        <taxon>Euteleostomi</taxon>
        <taxon>Actinopterygii</taxon>
        <taxon>Neopterygii</taxon>
        <taxon>Teleostei</taxon>
        <taxon>Ostariophysi</taxon>
        <taxon>Siluriformes</taxon>
        <taxon>Clariidae</taxon>
        <taxon>Clarias</taxon>
    </lineage>
</organism>
<accession>A0A8J4TXX8</accession>
<feature type="region of interest" description="Disordered" evidence="1">
    <location>
        <begin position="9"/>
        <end position="29"/>
    </location>
</feature>
<name>A0A8J4TXX8_CLAMG</name>
<keyword evidence="3" id="KW-1185">Reference proteome</keyword>
<comment type="caution">
    <text evidence="2">The sequence shown here is derived from an EMBL/GenBank/DDBJ whole genome shotgun (WGS) entry which is preliminary data.</text>
</comment>
<evidence type="ECO:0000313" key="3">
    <source>
        <dbReference type="Proteomes" id="UP000727407"/>
    </source>
</evidence>
<sequence>MEMIEEIYVNAEVTEDKRDDSSDSENSYKDVYANQDKLETQRPSTFNQCDCDF</sequence>
<reference evidence="2" key="1">
    <citation type="submission" date="2020-07" db="EMBL/GenBank/DDBJ databases">
        <title>Clarias magur genome sequencing, assembly and annotation.</title>
        <authorList>
            <person name="Kushwaha B."/>
            <person name="Kumar R."/>
            <person name="Das P."/>
            <person name="Joshi C.G."/>
            <person name="Kumar D."/>
            <person name="Nagpure N.S."/>
            <person name="Pandey M."/>
            <person name="Agarwal S."/>
            <person name="Srivastava S."/>
            <person name="Singh M."/>
            <person name="Sahoo L."/>
            <person name="Jayasankar P."/>
            <person name="Meher P.K."/>
            <person name="Koringa P.G."/>
            <person name="Iquebal M.A."/>
            <person name="Das S.P."/>
            <person name="Bit A."/>
            <person name="Patnaik S."/>
            <person name="Patel N."/>
            <person name="Shah T.M."/>
            <person name="Hinsu A."/>
            <person name="Jena J.K."/>
        </authorList>
    </citation>
    <scope>NUCLEOTIDE SEQUENCE</scope>
    <source>
        <strain evidence="2">CIFAMagur01</strain>
        <tissue evidence="2">Testis</tissue>
    </source>
</reference>
<proteinExistence type="predicted"/>